<name>A0A1G5RQI9_PSEXY</name>
<feature type="domain" description="HTH LytTR-type" evidence="1">
    <location>
        <begin position="44"/>
        <end position="148"/>
    </location>
</feature>
<sequence length="153" mass="17830">MKINIDVDDSLQQDMITIHCREITDEILELQRLLSSKQMGAQRISAYIDDTEYYVEVKSILFMEADGNYISIHTGKSIYRIRQKLYELEELLPRDFLRVSKSTIVNTELISSIKKNITGASEISFRNSAKKAYASRNYIKALIEIMDEKRIKR</sequence>
<dbReference type="EMBL" id="FMWK01000001">
    <property type="protein sequence ID" value="SCZ76294.1"/>
    <property type="molecule type" value="Genomic_DNA"/>
</dbReference>
<proteinExistence type="predicted"/>
<dbReference type="SMART" id="SM00850">
    <property type="entry name" value="LytTR"/>
    <property type="match status" value="1"/>
</dbReference>
<dbReference type="InterPro" id="IPR046947">
    <property type="entry name" value="LytR-like"/>
</dbReference>
<dbReference type="PANTHER" id="PTHR37299:SF4">
    <property type="entry name" value="TRANSCRIPTIONAL REGULATOR"/>
    <property type="match status" value="1"/>
</dbReference>
<dbReference type="Pfam" id="PF04397">
    <property type="entry name" value="LytTR"/>
    <property type="match status" value="1"/>
</dbReference>
<dbReference type="GO" id="GO:0003677">
    <property type="term" value="F:DNA binding"/>
    <property type="evidence" value="ECO:0007669"/>
    <property type="project" value="InterPro"/>
</dbReference>
<accession>A0A1G5RQI9</accession>
<dbReference type="RefSeq" id="WP_028247617.1">
    <property type="nucleotide sequence ID" value="NZ_FMWK01000001.1"/>
</dbReference>
<dbReference type="GO" id="GO:0000156">
    <property type="term" value="F:phosphorelay response regulator activity"/>
    <property type="evidence" value="ECO:0007669"/>
    <property type="project" value="InterPro"/>
</dbReference>
<evidence type="ECO:0000313" key="3">
    <source>
        <dbReference type="Proteomes" id="UP000199428"/>
    </source>
</evidence>
<dbReference type="PROSITE" id="PS50930">
    <property type="entry name" value="HTH_LYTTR"/>
    <property type="match status" value="1"/>
</dbReference>
<evidence type="ECO:0000259" key="1">
    <source>
        <dbReference type="PROSITE" id="PS50930"/>
    </source>
</evidence>
<dbReference type="AlphaFoldDB" id="A0A1G5RQI9"/>
<gene>
    <name evidence="2" type="ORF">SAMN02910350_00180</name>
</gene>
<dbReference type="PANTHER" id="PTHR37299">
    <property type="entry name" value="TRANSCRIPTIONAL REGULATOR-RELATED"/>
    <property type="match status" value="1"/>
</dbReference>
<protein>
    <submittedName>
        <fullName evidence="2">Transcriptional regulator, LytTR family</fullName>
    </submittedName>
</protein>
<organism evidence="2 3">
    <name type="scientific">Pseudobutyrivibrio xylanivorans</name>
    <dbReference type="NCBI Taxonomy" id="185007"/>
    <lineage>
        <taxon>Bacteria</taxon>
        <taxon>Bacillati</taxon>
        <taxon>Bacillota</taxon>
        <taxon>Clostridia</taxon>
        <taxon>Lachnospirales</taxon>
        <taxon>Lachnospiraceae</taxon>
        <taxon>Pseudobutyrivibrio</taxon>
    </lineage>
</organism>
<dbReference type="InterPro" id="IPR007492">
    <property type="entry name" value="LytTR_DNA-bd_dom"/>
</dbReference>
<dbReference type="Proteomes" id="UP000199428">
    <property type="component" value="Unassembled WGS sequence"/>
</dbReference>
<reference evidence="2 3" key="1">
    <citation type="submission" date="2016-10" db="EMBL/GenBank/DDBJ databases">
        <authorList>
            <person name="de Groot N.N."/>
        </authorList>
    </citation>
    <scope>NUCLEOTIDE SEQUENCE [LARGE SCALE GENOMIC DNA]</scope>
    <source>
        <strain evidence="2 3">DSM 10317</strain>
    </source>
</reference>
<evidence type="ECO:0000313" key="2">
    <source>
        <dbReference type="EMBL" id="SCZ76294.1"/>
    </source>
</evidence>
<dbReference type="Gene3D" id="2.40.50.1020">
    <property type="entry name" value="LytTr DNA-binding domain"/>
    <property type="match status" value="1"/>
</dbReference>